<sequence length="214" mass="24296">MPDSKDQSDNDQLQTRKNRKVILAIFGIPVAIMLFSSLLYFLVETRTVDLGTVNNGVLVVPPLQLAELPLATIDGQTFDYSKPEPKWAFVVIGDSACVDSCERMLYIARQSIIALAKRMNRVRLLYITTDGAVSSEFQQRIDREYIGMDVLALNRDVIEDLFSASDVNPFADNTFYVVDQHGWLMMHYQVQDTEQNTLNDLGKAVVRDMKRLLK</sequence>
<dbReference type="eggNOG" id="COG1999">
    <property type="taxonomic scope" value="Bacteria"/>
</dbReference>
<comment type="caution">
    <text evidence="2">The sequence shown here is derived from an EMBL/GenBank/DDBJ whole genome shotgun (WGS) entry which is preliminary data.</text>
</comment>
<protein>
    <recommendedName>
        <fullName evidence="4">Transmembrane protein</fullName>
    </recommendedName>
</protein>
<evidence type="ECO:0000256" key="1">
    <source>
        <dbReference type="SAM" id="Phobius"/>
    </source>
</evidence>
<name>A0Y9C1_9GAMM</name>
<proteinExistence type="predicted"/>
<dbReference type="Proteomes" id="UP000004931">
    <property type="component" value="Unassembled WGS sequence"/>
</dbReference>
<keyword evidence="1" id="KW-0472">Membrane</keyword>
<dbReference type="STRING" id="247633.GP2143_15756"/>
<keyword evidence="1" id="KW-0812">Transmembrane</keyword>
<dbReference type="OrthoDB" id="9785445at2"/>
<dbReference type="EMBL" id="AAVT01000001">
    <property type="protein sequence ID" value="EAW32725.1"/>
    <property type="molecule type" value="Genomic_DNA"/>
</dbReference>
<gene>
    <name evidence="2" type="ORF">GP2143_15756</name>
</gene>
<accession>A0Y9C1</accession>
<dbReference type="SUPFAM" id="SSF52833">
    <property type="entry name" value="Thioredoxin-like"/>
    <property type="match status" value="1"/>
</dbReference>
<dbReference type="AlphaFoldDB" id="A0Y9C1"/>
<keyword evidence="3" id="KW-1185">Reference proteome</keyword>
<dbReference type="Gene3D" id="3.40.30.10">
    <property type="entry name" value="Glutaredoxin"/>
    <property type="match status" value="1"/>
</dbReference>
<evidence type="ECO:0008006" key="4">
    <source>
        <dbReference type="Google" id="ProtNLM"/>
    </source>
</evidence>
<reference evidence="2 3" key="1">
    <citation type="journal article" date="2010" name="J. Bacteriol.">
        <title>Genome sequence of the oligotrophic marine Gammaproteobacterium HTCC2143, isolated from the Oregon Coast.</title>
        <authorList>
            <person name="Oh H.M."/>
            <person name="Kang I."/>
            <person name="Ferriera S."/>
            <person name="Giovannoni S.J."/>
            <person name="Cho J.C."/>
        </authorList>
    </citation>
    <scope>NUCLEOTIDE SEQUENCE [LARGE SCALE GENOMIC DNA]</scope>
    <source>
        <strain evidence="2 3">HTCC2143</strain>
    </source>
</reference>
<organism evidence="2 3">
    <name type="scientific">marine gamma proteobacterium HTCC2143</name>
    <dbReference type="NCBI Taxonomy" id="247633"/>
    <lineage>
        <taxon>Bacteria</taxon>
        <taxon>Pseudomonadati</taxon>
        <taxon>Pseudomonadota</taxon>
        <taxon>Gammaproteobacteria</taxon>
        <taxon>Cellvibrionales</taxon>
        <taxon>Spongiibacteraceae</taxon>
        <taxon>BD1-7 clade</taxon>
    </lineage>
</organism>
<dbReference type="InterPro" id="IPR036249">
    <property type="entry name" value="Thioredoxin-like_sf"/>
</dbReference>
<evidence type="ECO:0000313" key="3">
    <source>
        <dbReference type="Proteomes" id="UP000004931"/>
    </source>
</evidence>
<keyword evidence="1" id="KW-1133">Transmembrane helix</keyword>
<feature type="transmembrane region" description="Helical" evidence="1">
    <location>
        <begin position="21"/>
        <end position="43"/>
    </location>
</feature>
<evidence type="ECO:0000313" key="2">
    <source>
        <dbReference type="EMBL" id="EAW32725.1"/>
    </source>
</evidence>